<evidence type="ECO:0000256" key="6">
    <source>
        <dbReference type="RuleBase" id="RU364082"/>
    </source>
</evidence>
<organism evidence="8 9">
    <name type="scientific">Gaetbulibacter aestuarii</name>
    <dbReference type="NCBI Taxonomy" id="1502358"/>
    <lineage>
        <taxon>Bacteria</taxon>
        <taxon>Pseudomonadati</taxon>
        <taxon>Bacteroidota</taxon>
        <taxon>Flavobacteriia</taxon>
        <taxon>Flavobacteriales</taxon>
        <taxon>Flavobacteriaceae</taxon>
        <taxon>Gaetbulibacter</taxon>
    </lineage>
</organism>
<reference evidence="8 9" key="1">
    <citation type="submission" date="2024-02" db="EMBL/GenBank/DDBJ databases">
        <title>A Gaetbulibacter species isolated from tidal flats and genomic insights of their niches.</title>
        <authorList>
            <person name="Ye Y."/>
        </authorList>
    </citation>
    <scope>NUCLEOTIDE SEQUENCE [LARGE SCALE GENOMIC DNA]</scope>
    <source>
        <strain evidence="8 9">KYW382</strain>
    </source>
</reference>
<dbReference type="Gene3D" id="3.90.25.10">
    <property type="entry name" value="UDP-galactose 4-epimerase, domain 1"/>
    <property type="match status" value="1"/>
</dbReference>
<evidence type="ECO:0000313" key="8">
    <source>
        <dbReference type="EMBL" id="MFH6770591.1"/>
    </source>
</evidence>
<keyword evidence="6 8" id="KW-0560">Oxidoreductase</keyword>
<evidence type="ECO:0000256" key="4">
    <source>
        <dbReference type="ARBA" id="ARBA00017099"/>
    </source>
</evidence>
<evidence type="ECO:0000256" key="1">
    <source>
        <dbReference type="ARBA" id="ARBA00004781"/>
    </source>
</evidence>
<dbReference type="CDD" id="cd05254">
    <property type="entry name" value="dTDP_HR_like_SDR_e"/>
    <property type="match status" value="1"/>
</dbReference>
<dbReference type="PANTHER" id="PTHR10491:SF4">
    <property type="entry name" value="METHIONINE ADENOSYLTRANSFERASE 2 SUBUNIT BETA"/>
    <property type="match status" value="1"/>
</dbReference>
<sequence>MPQHNSNKTKNILVTGANGQLGLCIKALQSKYRDLRFVLTDYEDLDITDLDQVKAFFKMNNFDYCINCAAYTAVDKAETEKELAFKINMTGAKNLAVACKASEVVLIHISTDFVFDGNNTRPYKETDATNPLSVYGKTKLEGETAIQKLLKKYFIIRTSWLYSEYGNNFVKIMLRLAETRNEISVVSDQIGSPTYAGDLAEVILKIIHIQSEDYGIYHYSNKGKTSWFEFAKAIFEEAKKKIEVTPIKTEAYPTAAKRPNYSVLDTSKIKKSLKIEVPFWQSNITKAIK</sequence>
<comment type="function">
    <text evidence="6">Catalyzes the reduction of dTDP-6-deoxy-L-lyxo-4-hexulose to yield dTDP-L-rhamnose.</text>
</comment>
<dbReference type="GO" id="GO:0008831">
    <property type="term" value="F:dTDP-4-dehydrorhamnose reductase activity"/>
    <property type="evidence" value="ECO:0007669"/>
    <property type="project" value="UniProtKB-EC"/>
</dbReference>
<dbReference type="InterPro" id="IPR029903">
    <property type="entry name" value="RmlD-like-bd"/>
</dbReference>
<gene>
    <name evidence="8" type="primary">rfbD</name>
    <name evidence="8" type="ORF">V8G58_01495</name>
</gene>
<comment type="similarity">
    <text evidence="2 6">Belongs to the dTDP-4-dehydrorhamnose reductase family.</text>
</comment>
<dbReference type="Gene3D" id="3.40.50.720">
    <property type="entry name" value="NAD(P)-binding Rossmann-like Domain"/>
    <property type="match status" value="1"/>
</dbReference>
<evidence type="ECO:0000313" key="9">
    <source>
        <dbReference type="Proteomes" id="UP001610100"/>
    </source>
</evidence>
<keyword evidence="6" id="KW-0521">NADP</keyword>
<evidence type="ECO:0000256" key="3">
    <source>
        <dbReference type="ARBA" id="ARBA00012929"/>
    </source>
</evidence>
<accession>A0ABW7MUT4</accession>
<dbReference type="EMBL" id="JBAWKB010000001">
    <property type="protein sequence ID" value="MFH6770591.1"/>
    <property type="molecule type" value="Genomic_DNA"/>
</dbReference>
<name>A0ABW7MUT4_9FLAO</name>
<dbReference type="PANTHER" id="PTHR10491">
    <property type="entry name" value="DTDP-4-DEHYDRORHAMNOSE REDUCTASE"/>
    <property type="match status" value="1"/>
</dbReference>
<dbReference type="SUPFAM" id="SSF51735">
    <property type="entry name" value="NAD(P)-binding Rossmann-fold domains"/>
    <property type="match status" value="1"/>
</dbReference>
<protein>
    <recommendedName>
        <fullName evidence="4 6">dTDP-4-dehydrorhamnose reductase</fullName>
        <ecNumber evidence="3 6">1.1.1.133</ecNumber>
    </recommendedName>
</protein>
<dbReference type="InterPro" id="IPR036291">
    <property type="entry name" value="NAD(P)-bd_dom_sf"/>
</dbReference>
<dbReference type="RefSeq" id="WP_344738928.1">
    <property type="nucleotide sequence ID" value="NZ_BAABAY010000001.1"/>
</dbReference>
<comment type="pathway">
    <text evidence="1 6">Carbohydrate biosynthesis; dTDP-L-rhamnose biosynthesis.</text>
</comment>
<keyword evidence="9" id="KW-1185">Reference proteome</keyword>
<dbReference type="InterPro" id="IPR005913">
    <property type="entry name" value="dTDP_dehydrorham_reduct"/>
</dbReference>
<dbReference type="Pfam" id="PF04321">
    <property type="entry name" value="RmlD_sub_bind"/>
    <property type="match status" value="1"/>
</dbReference>
<evidence type="ECO:0000256" key="2">
    <source>
        <dbReference type="ARBA" id="ARBA00010944"/>
    </source>
</evidence>
<dbReference type="EC" id="1.1.1.133" evidence="3 6"/>
<comment type="catalytic activity">
    <reaction evidence="5">
        <text>dTDP-beta-L-rhamnose + NADP(+) = dTDP-4-dehydro-beta-L-rhamnose + NADPH + H(+)</text>
        <dbReference type="Rhea" id="RHEA:21796"/>
        <dbReference type="ChEBI" id="CHEBI:15378"/>
        <dbReference type="ChEBI" id="CHEBI:57510"/>
        <dbReference type="ChEBI" id="CHEBI:57783"/>
        <dbReference type="ChEBI" id="CHEBI:58349"/>
        <dbReference type="ChEBI" id="CHEBI:62830"/>
        <dbReference type="EC" id="1.1.1.133"/>
    </reaction>
</comment>
<evidence type="ECO:0000256" key="5">
    <source>
        <dbReference type="ARBA" id="ARBA00048200"/>
    </source>
</evidence>
<dbReference type="Proteomes" id="UP001610100">
    <property type="component" value="Unassembled WGS sequence"/>
</dbReference>
<feature type="domain" description="RmlD-like substrate binding" evidence="7">
    <location>
        <begin position="11"/>
        <end position="288"/>
    </location>
</feature>
<comment type="caution">
    <text evidence="8">The sequence shown here is derived from an EMBL/GenBank/DDBJ whole genome shotgun (WGS) entry which is preliminary data.</text>
</comment>
<dbReference type="NCBIfam" id="TIGR01214">
    <property type="entry name" value="rmlD"/>
    <property type="match status" value="1"/>
</dbReference>
<proteinExistence type="inferred from homology"/>
<evidence type="ECO:0000259" key="7">
    <source>
        <dbReference type="Pfam" id="PF04321"/>
    </source>
</evidence>